<reference evidence="6" key="1">
    <citation type="journal article" date="2019" name="Nat. Commun.">
        <title>Expansion of phycobilisome linker gene families in mesophilic red algae.</title>
        <authorList>
            <person name="Lee J."/>
            <person name="Kim D."/>
            <person name="Bhattacharya D."/>
            <person name="Yoon H.S."/>
        </authorList>
    </citation>
    <scope>NUCLEOTIDE SEQUENCE [LARGE SCALE GENOMIC DNA]</scope>
    <source>
        <strain evidence="6">CCMP 1328</strain>
    </source>
</reference>
<feature type="domain" description="S1 motif" evidence="4">
    <location>
        <begin position="1764"/>
        <end position="1839"/>
    </location>
</feature>
<dbReference type="Pfam" id="PF24685">
    <property type="entry name" value="OB_RRP5_4th"/>
    <property type="match status" value="1"/>
</dbReference>
<feature type="compositionally biased region" description="Basic and acidic residues" evidence="3">
    <location>
        <begin position="87"/>
        <end position="118"/>
    </location>
</feature>
<dbReference type="PANTHER" id="PTHR23270:SF10">
    <property type="entry name" value="PROTEIN RRP5 HOMOLOG"/>
    <property type="match status" value="1"/>
</dbReference>
<evidence type="ECO:0000259" key="4">
    <source>
        <dbReference type="PROSITE" id="PS50126"/>
    </source>
</evidence>
<evidence type="ECO:0000313" key="6">
    <source>
        <dbReference type="Proteomes" id="UP000324585"/>
    </source>
</evidence>
<dbReference type="Pfam" id="PF00575">
    <property type="entry name" value="S1"/>
    <property type="match status" value="2"/>
</dbReference>
<dbReference type="Gene3D" id="2.40.50.140">
    <property type="entry name" value="Nucleic acid-binding proteins"/>
    <property type="match status" value="6"/>
</dbReference>
<organism evidence="5 6">
    <name type="scientific">Porphyridium purpureum</name>
    <name type="common">Red alga</name>
    <name type="synonym">Porphyridium cruentum</name>
    <dbReference type="NCBI Taxonomy" id="35688"/>
    <lineage>
        <taxon>Eukaryota</taxon>
        <taxon>Rhodophyta</taxon>
        <taxon>Bangiophyceae</taxon>
        <taxon>Porphyridiales</taxon>
        <taxon>Porphyridiaceae</taxon>
        <taxon>Porphyridium</taxon>
    </lineage>
</organism>
<sequence length="2364" mass="253497">MDTAGMFPRGPRSPAPVAARLYTPRGEKRKGDSALPASTPKKSKGQGLSDTRTPKNLFGSAPGTAARKAAAAASSAPPGQRKKMKHVAMDKADEARSGDDDHNKLDEDAPEGARRERIPGMADTPRADNEMGIAARVPGLQLSTVSEGVVCLAVVQHIVGTTLKVMLPGNIMAEAAGGEPLLRLDEGKPARSPHGGVAKDDDSDASSSSGSSDSEADAQGTANGHRLRERAKSRHKLHCPYEVLSPGDLILASVISVVEDPAKAGRKIVHVSLHPNHVNRRSRGSFVLECVEKGSLLYGVISSMEDRGCVISFGDNLTYPANASDLAFNGFYEFDDTADEPHRHPRKMAVGTPLLVVVTDEKMAKKKRQAARTTASSGRPVVIQVSADLNLVRKKSASEYPGMAIENLLPGLLVRAIVQNTSRSGDVWVQLLTFFRGMIPWLQRPVTDEDLDLPNVTDSDTDDERHSKGGIKSAPRTGADLAPGTQVLARILFVDISLKVIGLTLLPSVVQDFTIPASGERQYPVGSIVDAKVDRIDTRLGLGLIAHVDGAGKLRCFAPNANLTDGPGDAKAASGFKRGQSVQARVLAHSKFDGAVIVSLKPSVLSLRVLSAGEVQAGEVYSATVVGPSTSGARGNASPEQGFIVKIENRVNAFVSVDHASDTSKSRKLKERFAPGSEVTVRVLWVDSKRRRIFATAKKSLVKHLTKAQVLLSLEQAASSVGEQFAGVVMGITKTKAVRVSFFNRLVGILPFGELGLDAAASTEKQVEALFPAGRTLPCRIASVDARAKRVLLSLKGADEIRQLFRSRNTASSQALGVGSLVSGRVVKILTTSFMVSVQPAATTHLDHSVDEAEHVTGSVDAELPFQHLSDIPELVPIWKAVLREAMKAGEGAPLILDRLLVIRTASTRGQGCSGHVVSLKPSLIRSVLDSKFVGALEELETGTILSGYVQHVNGHGAVISLTGGPVTGFVRKSRVADAFVSDPQDRMVVGQSVAALVESIDRETKRVMLSLRSSDIITARTAMMSEANANTPSQTRGKPPLGAFAADFPAMRYDELASLSVLFLQHAKPPRDPVPDDLGGAAPILANLQVLKPGSVIPVRATALDKSGAIFQCLLGTSTSKSLRAVSVFGQGSVVQPKIGALYGAQVLDVNIGSGLVDVVVEKELDGGEDSDSVLAARSVVAPPLLKRLVPTHKVKCTVQLVKDAEVYLSVSKKSGGSAVVVASLLEVNSNWGFNARQASAGTKTSVVDSTLRSMFTVGTTVTGVVHAVQSSDSLVNTIEVSEWIHEQVARKKPRASGAGGGSGALSTENAEGGNEEQLQKEPIAEVGSRCAGMVTSKRALQVFLSVDRSTFARLHVTDMQVTYGDEVVRKYLLEPHILKSSRIASLSMGASVDVRVYAIQDNNRAVQTDGGHAEGTRKRLASVTTLLDAKQSGCINEIDERTLWSDTLAEGRVVLGFVCSVAANEREAFVALTSSISGRVVEIEATDDLDLLSDEKKKVFDSWDVGDGVLVRVLAQNVAERRVALTSVIRSAPCAEQSVVVARIVQISPNFGVRVVLPQYTGLKAKYGRIHLAELADNFDAVEALLAGYIPGQYVQAVVVSVRDGEGSENQHNRRIDLSLRESRLQKSLGSVEIASGSEGEPGVPLKTRKRRMNHEHVSVRDAVVVAADDLKLGQKVRGFVTESHAKKGVFVELGSCVHAHVNLNQLSDGFVEDVVAGFPKGKLVSGTIIGIDTTSSSVEMSFKSAPRVDRSSAVWQLISPGDLLRGTVSKLTKYGVLISLAPGGVYGLCHRSQLKDDVSVDDPSTNTMLGLNVGDSVVAKVLKVDHAKRRVDLGLKESLLADQDPASIKSLLGLSFSEVDAGTKDIDMEPAIENNADGSSDEQASSGADETDDDEDESGSSSSGDNGSESDGQDDDKESSSSDGEGNSANIENGDQPDQIGKGNGRRSDGHGFAFFESDDEFEGAAEGERDESTGEAKAKRGSNGDDKADATMSPERKKKRGDKMKPASKERMIREREEAMLREQVLDTAEDFERVLVGAQNASLVWIRYMAFHVSLAQLAEARKVAERALGLIGVQYEAEKMNVWLAYLNLELQFGGTGGVGGVGTNETVDDEAGDGAEHVQKERGPVPPSFFTLLDRACKLADEKHLLLRMMSSVRSMPQPPEQVVSELTRRLLAKHRQSKKVWIGLAEYEYKRGDGAAARKLFERSLLSLPKYKHIRTILAFARLEYRSGSRESGRTMFEGLVGNMPKRLDFWNVYIDLELSQLRHAVAAAQDRDEAAPSRSQPLAATLLAQDTAKDVVFIRRLFERVCSLNLSSKKMKFFLKRHLEFEREYGSPAQMQVVKQRAIAYVQTHGQPQHA</sequence>
<evidence type="ECO:0000256" key="3">
    <source>
        <dbReference type="SAM" id="MobiDB-lite"/>
    </source>
</evidence>
<dbReference type="PANTHER" id="PTHR23270">
    <property type="entry name" value="PROGRAMMED CELL DEATH PROTEIN 11 PRE-RRNA PROCESSING PROTEIN RRP5"/>
    <property type="match status" value="1"/>
</dbReference>
<dbReference type="CDD" id="cd00164">
    <property type="entry name" value="S1_like"/>
    <property type="match status" value="1"/>
</dbReference>
<feature type="domain" description="S1 motif" evidence="4">
    <location>
        <begin position="1539"/>
        <end position="1623"/>
    </location>
</feature>
<dbReference type="SMART" id="SM00386">
    <property type="entry name" value="HAT"/>
    <property type="match status" value="5"/>
</dbReference>
<evidence type="ECO:0000256" key="2">
    <source>
        <dbReference type="ARBA" id="ARBA00022552"/>
    </source>
</evidence>
<protein>
    <submittedName>
        <fullName evidence="5">rRNA biogenesis protein rrp5</fullName>
    </submittedName>
</protein>
<dbReference type="SMART" id="SM00316">
    <property type="entry name" value="S1"/>
    <property type="match status" value="10"/>
</dbReference>
<feature type="compositionally biased region" description="Basic and acidic residues" evidence="3">
    <location>
        <begin position="1970"/>
        <end position="1993"/>
    </location>
</feature>
<evidence type="ECO:0000256" key="1">
    <source>
        <dbReference type="ARBA" id="ARBA00004604"/>
    </source>
</evidence>
<feature type="region of interest" description="Disordered" evidence="3">
    <location>
        <begin position="1872"/>
        <end position="2015"/>
    </location>
</feature>
<feature type="domain" description="S1 motif" evidence="4">
    <location>
        <begin position="1676"/>
        <end position="1746"/>
    </location>
</feature>
<keyword evidence="2" id="KW-0698">rRNA processing</keyword>
<accession>A0A5J4Z119</accession>
<dbReference type="SUPFAM" id="SSF48452">
    <property type="entry name" value="TPR-like"/>
    <property type="match status" value="1"/>
</dbReference>
<feature type="domain" description="S1 motif" evidence="4">
    <location>
        <begin position="526"/>
        <end position="601"/>
    </location>
</feature>
<dbReference type="GO" id="GO:0006364">
    <property type="term" value="P:rRNA processing"/>
    <property type="evidence" value="ECO:0007669"/>
    <property type="project" value="UniProtKB-KW"/>
</dbReference>
<feature type="domain" description="S1 motif" evidence="4">
    <location>
        <begin position="943"/>
        <end position="1013"/>
    </location>
</feature>
<dbReference type="GO" id="GO:0003723">
    <property type="term" value="F:RNA binding"/>
    <property type="evidence" value="ECO:0007669"/>
    <property type="project" value="TreeGrafter"/>
</dbReference>
<feature type="compositionally biased region" description="Low complexity" evidence="3">
    <location>
        <begin position="1902"/>
        <end position="1913"/>
    </location>
</feature>
<feature type="region of interest" description="Disordered" evidence="3">
    <location>
        <begin position="450"/>
        <end position="477"/>
    </location>
</feature>
<dbReference type="InterPro" id="IPR045209">
    <property type="entry name" value="Rrp5"/>
</dbReference>
<dbReference type="OrthoDB" id="412781at2759"/>
<feature type="compositionally biased region" description="Acidic residues" evidence="3">
    <location>
        <begin position="1892"/>
        <end position="1901"/>
    </location>
</feature>
<dbReference type="PROSITE" id="PS50126">
    <property type="entry name" value="S1"/>
    <property type="match status" value="8"/>
</dbReference>
<dbReference type="InterPro" id="IPR057301">
    <property type="entry name" value="Rrp5_OB_4th"/>
</dbReference>
<feature type="region of interest" description="Disordered" evidence="3">
    <location>
        <begin position="1293"/>
        <end position="1322"/>
    </location>
</feature>
<evidence type="ECO:0000313" key="5">
    <source>
        <dbReference type="EMBL" id="KAA8497028.1"/>
    </source>
</evidence>
<dbReference type="InterPro" id="IPR012340">
    <property type="entry name" value="NA-bd_OB-fold"/>
</dbReference>
<feature type="domain" description="S1 motif" evidence="4">
    <location>
        <begin position="618"/>
        <end position="698"/>
    </location>
</feature>
<feature type="compositionally biased region" description="Low complexity" evidence="3">
    <location>
        <begin position="59"/>
        <end position="79"/>
    </location>
</feature>
<keyword evidence="6" id="KW-1185">Reference proteome</keyword>
<comment type="caution">
    <text evidence="5">The sequence shown here is derived from an EMBL/GenBank/DDBJ whole genome shotgun (WGS) entry which is preliminary data.</text>
</comment>
<feature type="compositionally biased region" description="Acidic residues" evidence="3">
    <location>
        <begin position="1960"/>
        <end position="1969"/>
    </location>
</feature>
<dbReference type="SUPFAM" id="SSF50249">
    <property type="entry name" value="Nucleic acid-binding proteins"/>
    <property type="match status" value="6"/>
</dbReference>
<dbReference type="InterPro" id="IPR003107">
    <property type="entry name" value="HAT"/>
</dbReference>
<proteinExistence type="predicted"/>
<dbReference type="GO" id="GO:0032040">
    <property type="term" value="C:small-subunit processome"/>
    <property type="evidence" value="ECO:0007669"/>
    <property type="project" value="TreeGrafter"/>
</dbReference>
<feature type="region of interest" description="Disordered" evidence="3">
    <location>
        <begin position="1"/>
        <end position="126"/>
    </location>
</feature>
<feature type="region of interest" description="Disordered" evidence="3">
    <location>
        <begin position="183"/>
        <end position="233"/>
    </location>
</feature>
<feature type="domain" description="S1 motif" evidence="4">
    <location>
        <begin position="722"/>
        <end position="796"/>
    </location>
</feature>
<gene>
    <name evidence="5" type="ORF">FVE85_0757</name>
</gene>
<dbReference type="Proteomes" id="UP000324585">
    <property type="component" value="Unassembled WGS sequence"/>
</dbReference>
<comment type="subcellular location">
    <subcellularLocation>
        <location evidence="1">Nucleus</location>
        <location evidence="1">Nucleolus</location>
    </subcellularLocation>
</comment>
<dbReference type="OMA" id="VFHIGEV"/>
<dbReference type="Gene3D" id="1.25.40.10">
    <property type="entry name" value="Tetratricopeptide repeat domain"/>
    <property type="match status" value="2"/>
</dbReference>
<name>A0A5J4Z119_PORPP</name>
<dbReference type="EMBL" id="VRMN01000002">
    <property type="protein sequence ID" value="KAA8497028.1"/>
    <property type="molecule type" value="Genomic_DNA"/>
</dbReference>
<dbReference type="InterPro" id="IPR003029">
    <property type="entry name" value="S1_domain"/>
</dbReference>
<feature type="domain" description="S1 motif" evidence="4">
    <location>
        <begin position="1453"/>
        <end position="1530"/>
    </location>
</feature>
<dbReference type="InterPro" id="IPR011990">
    <property type="entry name" value="TPR-like_helical_dom_sf"/>
</dbReference>